<feature type="transmembrane region" description="Helical" evidence="9">
    <location>
        <begin position="89"/>
        <end position="107"/>
    </location>
</feature>
<dbReference type="GO" id="GO:0016763">
    <property type="term" value="F:pentosyltransferase activity"/>
    <property type="evidence" value="ECO:0007669"/>
    <property type="project" value="TreeGrafter"/>
</dbReference>
<dbReference type="PANTHER" id="PTHR33908:SF11">
    <property type="entry name" value="MEMBRANE PROTEIN"/>
    <property type="match status" value="1"/>
</dbReference>
<organism evidence="11 12">
    <name type="scientific">Sorangium cellulosum</name>
    <name type="common">Polyangium cellulosum</name>
    <dbReference type="NCBI Taxonomy" id="56"/>
    <lineage>
        <taxon>Bacteria</taxon>
        <taxon>Pseudomonadati</taxon>
        <taxon>Myxococcota</taxon>
        <taxon>Polyangia</taxon>
        <taxon>Polyangiales</taxon>
        <taxon>Polyangiaceae</taxon>
        <taxon>Sorangium</taxon>
    </lineage>
</organism>
<comment type="subcellular location">
    <subcellularLocation>
        <location evidence="1">Cell membrane</location>
        <topology evidence="1">Multi-pass membrane protein</topology>
    </subcellularLocation>
</comment>
<evidence type="ECO:0000256" key="8">
    <source>
        <dbReference type="PROSITE-ProRule" id="PRU00339"/>
    </source>
</evidence>
<evidence type="ECO:0000256" key="5">
    <source>
        <dbReference type="ARBA" id="ARBA00022692"/>
    </source>
</evidence>
<feature type="transmembrane region" description="Helical" evidence="9">
    <location>
        <begin position="365"/>
        <end position="381"/>
    </location>
</feature>
<keyword evidence="7 9" id="KW-0472">Membrane</keyword>
<dbReference type="InterPro" id="IPR011990">
    <property type="entry name" value="TPR-like_helical_dom_sf"/>
</dbReference>
<proteinExistence type="predicted"/>
<dbReference type="InterPro" id="IPR050297">
    <property type="entry name" value="LipidA_mod_glycosyltrf_83"/>
</dbReference>
<reference evidence="11 12" key="1">
    <citation type="submission" date="2014-02" db="EMBL/GenBank/DDBJ databases">
        <title>The small core and large imbalanced accessory genome model reveals a collaborative survival strategy of Sorangium cellulosum strains in nature.</title>
        <authorList>
            <person name="Han K."/>
            <person name="Peng R."/>
            <person name="Blom J."/>
            <person name="Li Y.-Z."/>
        </authorList>
    </citation>
    <scope>NUCLEOTIDE SEQUENCE [LARGE SCALE GENOMIC DNA]</scope>
    <source>
        <strain evidence="11 12">So0149</strain>
    </source>
</reference>
<keyword evidence="6 9" id="KW-1133">Transmembrane helix</keyword>
<evidence type="ECO:0000313" key="11">
    <source>
        <dbReference type="EMBL" id="KYF89747.1"/>
    </source>
</evidence>
<evidence type="ECO:0000256" key="4">
    <source>
        <dbReference type="ARBA" id="ARBA00022679"/>
    </source>
</evidence>
<feature type="transmembrane region" description="Helical" evidence="9">
    <location>
        <begin position="201"/>
        <end position="220"/>
    </location>
</feature>
<comment type="caution">
    <text evidence="11">The sequence shown here is derived from an EMBL/GenBank/DDBJ whole genome shotgun (WGS) entry which is preliminary data.</text>
</comment>
<feature type="transmembrane region" description="Helical" evidence="9">
    <location>
        <begin position="113"/>
        <end position="134"/>
    </location>
</feature>
<dbReference type="AlphaFoldDB" id="A0A150SBJ4"/>
<dbReference type="Proteomes" id="UP000075515">
    <property type="component" value="Unassembled WGS sequence"/>
</dbReference>
<dbReference type="EMBL" id="JEMC01002205">
    <property type="protein sequence ID" value="KYF89747.1"/>
    <property type="molecule type" value="Genomic_DNA"/>
</dbReference>
<keyword evidence="3" id="KW-0328">Glycosyltransferase</keyword>
<evidence type="ECO:0000256" key="9">
    <source>
        <dbReference type="SAM" id="Phobius"/>
    </source>
</evidence>
<feature type="repeat" description="TPR" evidence="8">
    <location>
        <begin position="475"/>
        <end position="508"/>
    </location>
</feature>
<keyword evidence="5 9" id="KW-0812">Transmembrane</keyword>
<dbReference type="PANTHER" id="PTHR33908">
    <property type="entry name" value="MANNOSYLTRANSFERASE YKCB-RELATED"/>
    <property type="match status" value="1"/>
</dbReference>
<dbReference type="Gene3D" id="1.25.40.10">
    <property type="entry name" value="Tetratricopeptide repeat domain"/>
    <property type="match status" value="1"/>
</dbReference>
<evidence type="ECO:0000256" key="3">
    <source>
        <dbReference type="ARBA" id="ARBA00022676"/>
    </source>
</evidence>
<feature type="domain" description="Glycosyltransferase RgtA/B/C/D-like" evidence="10">
    <location>
        <begin position="66"/>
        <end position="219"/>
    </location>
</feature>
<evidence type="ECO:0000256" key="7">
    <source>
        <dbReference type="ARBA" id="ARBA00023136"/>
    </source>
</evidence>
<name>A0A150SBJ4_SORCE</name>
<gene>
    <name evidence="11" type="ORF">BE18_01365</name>
</gene>
<evidence type="ECO:0000313" key="12">
    <source>
        <dbReference type="Proteomes" id="UP000075515"/>
    </source>
</evidence>
<evidence type="ECO:0000259" key="10">
    <source>
        <dbReference type="Pfam" id="PF13231"/>
    </source>
</evidence>
<accession>A0A150SBJ4</accession>
<evidence type="ECO:0000256" key="1">
    <source>
        <dbReference type="ARBA" id="ARBA00004651"/>
    </source>
</evidence>
<sequence length="610" mass="65191">MTGVSRRERVALGAVLAVALVVRLLYLDELRGDVLFENPPLDEGRYVDEARQRLSGLPDDGRPFWQPPGILFVLAATFRVAGGGLLAPRLLQALAGTAACALVWLLARRIFDLRAPVAIAAAAVVALHGLLVFAGGELLPATWAGGLDLAALVLLHGAPRSTARAAAAGVLLGLSALFTPVILPFAAIAALVLARIRERRAVPWVFAAAVLVPILPVAAYNTLRSGELILVSTNGGLNFFVGNNERYFETLAIRPGPRWTELTQEPLRAGRISEPGAASSWFFRRGLAFWAAHPLDALGLYARKLWLFFHAVEIPRDTDLYAVRAESRVLRVLVGPRATGWPDGALVPLALVGIATSVRDRSRRALPLAFIGSQAAVYAFFFASARYRVPCVPVLAIFAAAGVATIARAAPQARAALIAAVVTLAIACALPAREATMTFAAERELYRGLAQRRLGAPDVAISHFRRASQADPDDPRPWFELGSALDALGRPVEAADAWERATACDPSDLRPGRMAADARVRAGDRAGAIRALEANVAAGKRAPAEYAIEHLELAALHLDDGDREAALRALRSAFAANPGYARSRARELARARRATLADPAFWAAFDALSR</sequence>
<keyword evidence="2" id="KW-1003">Cell membrane</keyword>
<feature type="transmembrane region" description="Helical" evidence="9">
    <location>
        <begin position="165"/>
        <end position="194"/>
    </location>
</feature>
<feature type="transmembrane region" description="Helical" evidence="9">
    <location>
        <begin position="387"/>
        <end position="407"/>
    </location>
</feature>
<keyword evidence="8" id="KW-0802">TPR repeat</keyword>
<protein>
    <recommendedName>
        <fullName evidence="10">Glycosyltransferase RgtA/B/C/D-like domain-containing protein</fullName>
    </recommendedName>
</protein>
<evidence type="ECO:0000256" key="6">
    <source>
        <dbReference type="ARBA" id="ARBA00022989"/>
    </source>
</evidence>
<dbReference type="GO" id="GO:0009103">
    <property type="term" value="P:lipopolysaccharide biosynthetic process"/>
    <property type="evidence" value="ECO:0007669"/>
    <property type="project" value="UniProtKB-ARBA"/>
</dbReference>
<dbReference type="Pfam" id="PF13231">
    <property type="entry name" value="PMT_2"/>
    <property type="match status" value="1"/>
</dbReference>
<dbReference type="GO" id="GO:0005886">
    <property type="term" value="C:plasma membrane"/>
    <property type="evidence" value="ECO:0007669"/>
    <property type="project" value="UniProtKB-SubCell"/>
</dbReference>
<dbReference type="InterPro" id="IPR038731">
    <property type="entry name" value="RgtA/B/C-like"/>
</dbReference>
<dbReference type="InterPro" id="IPR019734">
    <property type="entry name" value="TPR_rpt"/>
</dbReference>
<dbReference type="SUPFAM" id="SSF48452">
    <property type="entry name" value="TPR-like"/>
    <property type="match status" value="1"/>
</dbReference>
<dbReference type="PROSITE" id="PS50005">
    <property type="entry name" value="TPR"/>
    <property type="match status" value="1"/>
</dbReference>
<keyword evidence="4" id="KW-0808">Transferase</keyword>
<feature type="transmembrane region" description="Helical" evidence="9">
    <location>
        <begin position="414"/>
        <end position="432"/>
    </location>
</feature>
<dbReference type="SMART" id="SM00028">
    <property type="entry name" value="TPR"/>
    <property type="match status" value="3"/>
</dbReference>
<evidence type="ECO:0000256" key="2">
    <source>
        <dbReference type="ARBA" id="ARBA00022475"/>
    </source>
</evidence>
<dbReference type="Pfam" id="PF13432">
    <property type="entry name" value="TPR_16"/>
    <property type="match status" value="1"/>
</dbReference>